<reference evidence="6 7" key="1">
    <citation type="journal article" date="2013" name="Proc. Natl. Acad. Sci. U.S.A.">
        <title>Fine-scale variation in meiotic recombination in Mimulus inferred from population shotgun sequencing.</title>
        <authorList>
            <person name="Hellsten U."/>
            <person name="Wright K.M."/>
            <person name="Jenkins J."/>
            <person name="Shu S."/>
            <person name="Yuan Y."/>
            <person name="Wessler S.R."/>
            <person name="Schmutz J."/>
            <person name="Willis J.H."/>
            <person name="Rokhsar D.S."/>
        </authorList>
    </citation>
    <scope>NUCLEOTIDE SEQUENCE [LARGE SCALE GENOMIC DNA]</scope>
    <source>
        <strain evidence="7">cv. DUN x IM62</strain>
    </source>
</reference>
<evidence type="ECO:0000256" key="1">
    <source>
        <dbReference type="ARBA" id="ARBA00004123"/>
    </source>
</evidence>
<dbReference type="GO" id="GO:0005634">
    <property type="term" value="C:nucleus"/>
    <property type="evidence" value="ECO:0007669"/>
    <property type="project" value="UniProtKB-SubCell"/>
</dbReference>
<keyword evidence="5" id="KW-0539">Nucleus</keyword>
<dbReference type="EMBL" id="KI630297">
    <property type="protein sequence ID" value="EYU42382.1"/>
    <property type="molecule type" value="Genomic_DNA"/>
</dbReference>
<dbReference type="PANTHER" id="PTHR45855">
    <property type="entry name" value="TRANSCRIPTION FACTOR PIF1-RELATED"/>
    <property type="match status" value="1"/>
</dbReference>
<gene>
    <name evidence="6" type="ORF">MIMGU_mgv1a0225181mg</name>
</gene>
<dbReference type="Proteomes" id="UP000030748">
    <property type="component" value="Unassembled WGS sequence"/>
</dbReference>
<dbReference type="InterPro" id="IPR036638">
    <property type="entry name" value="HLH_DNA-bd_sf"/>
</dbReference>
<dbReference type="GO" id="GO:0046983">
    <property type="term" value="F:protein dimerization activity"/>
    <property type="evidence" value="ECO:0007669"/>
    <property type="project" value="InterPro"/>
</dbReference>
<dbReference type="InterPro" id="IPR031066">
    <property type="entry name" value="bHLH_ALC-like_plant"/>
</dbReference>
<evidence type="ECO:0000256" key="5">
    <source>
        <dbReference type="ARBA" id="ARBA00023242"/>
    </source>
</evidence>
<dbReference type="AlphaFoldDB" id="A0A022RPH4"/>
<feature type="non-terminal residue" evidence="6">
    <location>
        <position position="1"/>
    </location>
</feature>
<organism evidence="6 7">
    <name type="scientific">Erythranthe guttata</name>
    <name type="common">Yellow monkey flower</name>
    <name type="synonym">Mimulus guttatus</name>
    <dbReference type="NCBI Taxonomy" id="4155"/>
    <lineage>
        <taxon>Eukaryota</taxon>
        <taxon>Viridiplantae</taxon>
        <taxon>Streptophyta</taxon>
        <taxon>Embryophyta</taxon>
        <taxon>Tracheophyta</taxon>
        <taxon>Spermatophyta</taxon>
        <taxon>Magnoliopsida</taxon>
        <taxon>eudicotyledons</taxon>
        <taxon>Gunneridae</taxon>
        <taxon>Pentapetalae</taxon>
        <taxon>asterids</taxon>
        <taxon>lamiids</taxon>
        <taxon>Lamiales</taxon>
        <taxon>Phrymaceae</taxon>
        <taxon>Erythranthe</taxon>
    </lineage>
</organism>
<comment type="subcellular location">
    <subcellularLocation>
        <location evidence="1">Nucleus</location>
    </subcellularLocation>
</comment>
<dbReference type="SUPFAM" id="SSF47459">
    <property type="entry name" value="HLH, helix-loop-helix DNA-binding domain"/>
    <property type="match status" value="1"/>
</dbReference>
<evidence type="ECO:0000256" key="4">
    <source>
        <dbReference type="ARBA" id="ARBA00023163"/>
    </source>
</evidence>
<evidence type="ECO:0000256" key="3">
    <source>
        <dbReference type="ARBA" id="ARBA00023125"/>
    </source>
</evidence>
<evidence type="ECO:0000256" key="2">
    <source>
        <dbReference type="ARBA" id="ARBA00023015"/>
    </source>
</evidence>
<evidence type="ECO:0008006" key="8">
    <source>
        <dbReference type="Google" id="ProtNLM"/>
    </source>
</evidence>
<evidence type="ECO:0000313" key="6">
    <source>
        <dbReference type="EMBL" id="EYU42382.1"/>
    </source>
</evidence>
<dbReference type="GO" id="GO:0003677">
    <property type="term" value="F:DNA binding"/>
    <property type="evidence" value="ECO:0007669"/>
    <property type="project" value="UniProtKB-KW"/>
</dbReference>
<name>A0A022RPH4_ERYGU</name>
<evidence type="ECO:0000313" key="7">
    <source>
        <dbReference type="Proteomes" id="UP000030748"/>
    </source>
</evidence>
<proteinExistence type="predicted"/>
<protein>
    <recommendedName>
        <fullName evidence="8">BHLH domain-containing protein</fullName>
    </recommendedName>
</protein>
<keyword evidence="7" id="KW-1185">Reference proteome</keyword>
<dbReference type="Gene3D" id="4.10.280.10">
    <property type="entry name" value="Helix-loop-helix DNA-binding domain"/>
    <property type="match status" value="1"/>
</dbReference>
<feature type="non-terminal residue" evidence="6">
    <location>
        <position position="99"/>
    </location>
</feature>
<dbReference type="PANTHER" id="PTHR45855:SF23">
    <property type="entry name" value="TRANSCRIPTION FACTOR MEE8-RELATED"/>
    <property type="match status" value="1"/>
</dbReference>
<sequence length="99" mass="10473">IDKVSILDDVIEYIKQLQSQVEMMCLMNMPSLVMLPLGIQPHHLQISMVDTGLGMSSGSGSGTGMCMGMGRLVDMDTIGRAATMPLPPAATAFMPASSD</sequence>
<keyword evidence="4" id="KW-0804">Transcription</keyword>
<accession>A0A022RPH4</accession>
<keyword evidence="3" id="KW-0238">DNA-binding</keyword>
<keyword evidence="2" id="KW-0805">Transcription regulation</keyword>